<dbReference type="SUPFAM" id="SSF55144">
    <property type="entry name" value="LigT-like"/>
    <property type="match status" value="1"/>
</dbReference>
<sequence>MTPTVQPSLDANDSFVDLSGVSDSSESGNPYDALINACENRPDKIQARYDIHRTTRNEQQRAKLLSADFQGLTIDPILQKVVDSESNPGFLDPRNCLVFWARPPRCIRELVSVIQRELSDTARHLWPMPLDCLHMTVLEISHSLTQPEIDQLVKTLESKIPTITDFPLDHRARLIKPMLGYDGSAIALGFLPAAGEGFQQDRSIKDDEYTYHHLRRDVYQLSSGTGVKIASRYTVPSSHITIGRFVTGKDFCTANGDQVVPNPEKMQGWISTIEEINKWLREKYWPKIGDSTAEGGQWIIGQEQGLDCRKGRLWYGGGETVRLGQGF</sequence>
<gene>
    <name evidence="1" type="ORF">FRX48_02809</name>
</gene>
<accession>A0A5M8PWH8</accession>
<dbReference type="OrthoDB" id="2967263at2759"/>
<dbReference type="InterPro" id="IPR009097">
    <property type="entry name" value="Cyclic_Pdiesterase"/>
</dbReference>
<proteinExistence type="predicted"/>
<dbReference type="EMBL" id="VXIT01000004">
    <property type="protein sequence ID" value="KAA6413065.1"/>
    <property type="molecule type" value="Genomic_DNA"/>
</dbReference>
<name>A0A5M8PWH8_9LECA</name>
<evidence type="ECO:0000313" key="1">
    <source>
        <dbReference type="EMBL" id="KAA6413065.1"/>
    </source>
</evidence>
<organism evidence="1 2">
    <name type="scientific">Lasallia pustulata</name>
    <dbReference type="NCBI Taxonomy" id="136370"/>
    <lineage>
        <taxon>Eukaryota</taxon>
        <taxon>Fungi</taxon>
        <taxon>Dikarya</taxon>
        <taxon>Ascomycota</taxon>
        <taxon>Pezizomycotina</taxon>
        <taxon>Lecanoromycetes</taxon>
        <taxon>OSLEUM clade</taxon>
        <taxon>Umbilicariomycetidae</taxon>
        <taxon>Umbilicariales</taxon>
        <taxon>Umbilicariaceae</taxon>
        <taxon>Lasallia</taxon>
    </lineage>
</organism>
<reference evidence="1 2" key="1">
    <citation type="submission" date="2019-09" db="EMBL/GenBank/DDBJ databases">
        <title>The hologenome of the rock-dwelling lichen Lasallia pustulata.</title>
        <authorList>
            <person name="Greshake Tzovaras B."/>
            <person name="Segers F."/>
            <person name="Bicker A."/>
            <person name="Dal Grande F."/>
            <person name="Otte J."/>
            <person name="Hankeln T."/>
            <person name="Schmitt I."/>
            <person name="Ebersberger I."/>
        </authorList>
    </citation>
    <scope>NUCLEOTIDE SEQUENCE [LARGE SCALE GENOMIC DNA]</scope>
    <source>
        <strain evidence="1">A1-1</strain>
    </source>
</reference>
<evidence type="ECO:0000313" key="2">
    <source>
        <dbReference type="Proteomes" id="UP000324767"/>
    </source>
</evidence>
<comment type="caution">
    <text evidence="1">The sequence shown here is derived from an EMBL/GenBank/DDBJ whole genome shotgun (WGS) entry which is preliminary data.</text>
</comment>
<protein>
    <submittedName>
        <fullName evidence="1">60s ribosomal l44</fullName>
    </submittedName>
</protein>
<dbReference type="AlphaFoldDB" id="A0A5M8PWH8"/>
<dbReference type="Proteomes" id="UP000324767">
    <property type="component" value="Unassembled WGS sequence"/>
</dbReference>